<feature type="domain" description="Bacterial type II secretion system protein E" evidence="4">
    <location>
        <begin position="404"/>
        <end position="418"/>
    </location>
</feature>
<dbReference type="Proteomes" id="UP001597425">
    <property type="component" value="Unassembled WGS sequence"/>
</dbReference>
<dbReference type="CDD" id="cd01129">
    <property type="entry name" value="PulE-GspE-like"/>
    <property type="match status" value="1"/>
</dbReference>
<dbReference type="EMBL" id="JBHUJD010000003">
    <property type="protein sequence ID" value="MFD2309466.1"/>
    <property type="molecule type" value="Genomic_DNA"/>
</dbReference>
<proteinExistence type="inferred from homology"/>
<sequence>MVASKLADRLLDLPGLLEDLVSQGYVSRADANRLIGTPRTAEQAQMHPLTYIASCELQNQKQAGGVLDAETLTQWLADSSSHSIYHIDPLKVNVGSVTEVMSFQFAKRHQILCVEASSEMLLVATAQPYTSGWEEQLEHTSNRAVKRVVADPADIQRYCVEFYSLAHSISGASGLKGSSGAGNFEQLLELGKLKDPDADDQHIVNIVDWLLQHAFDQRASDIHIEPRRHIGRIRFRIDGVLHPIHELPDQVNAAITSRLKILGRMNVAEKRKPQDGRIKTKRPDGREVELRLSTLPTAFGEKLVMRIFDPEVLARSYADLGLGGEDLTRWQTMLGRPNGIVLVTGPTGSGKTTTLYTGLKQLATSEVNVSTIEDPIEMVEESFNQTQVHHSIGLDFAAGIRTLMRQDPDIIMVGEIRDLETAQMAVQAALTGHLVISTLHTNDAPTAVTRLLDLGMPHYLLKSTVLGVMAQRLVRTLCPACKRKDSVSEEDWRALVRPWKAPLPATVYRPEGCLECRNTGYRGRQGIYEILPFTESIQALVTDDCDLQQLRRRAMRDGMNSLRLSGAKKVAAGITTVAEVLRVAPPPDIAF</sequence>
<dbReference type="SUPFAM" id="SSF52540">
    <property type="entry name" value="P-loop containing nucleoside triphosphate hydrolases"/>
    <property type="match status" value="1"/>
</dbReference>
<evidence type="ECO:0000256" key="3">
    <source>
        <dbReference type="ARBA" id="ARBA00022840"/>
    </source>
</evidence>
<evidence type="ECO:0000256" key="2">
    <source>
        <dbReference type="ARBA" id="ARBA00022741"/>
    </source>
</evidence>
<comment type="similarity">
    <text evidence="1">Belongs to the GSP E family.</text>
</comment>
<comment type="caution">
    <text evidence="5">The sequence shown here is derived from an EMBL/GenBank/DDBJ whole genome shotgun (WGS) entry which is preliminary data.</text>
</comment>
<name>A0ABW5E781_9GAMM</name>
<dbReference type="RefSeq" id="WP_265721763.1">
    <property type="nucleotide sequence ID" value="NZ_JAPIVK010000014.1"/>
</dbReference>
<accession>A0ABW5E781</accession>
<gene>
    <name evidence="5" type="ORF">ACFSKX_03465</name>
</gene>
<evidence type="ECO:0000256" key="1">
    <source>
        <dbReference type="ARBA" id="ARBA00006611"/>
    </source>
</evidence>
<dbReference type="SUPFAM" id="SSF160246">
    <property type="entry name" value="EspE N-terminal domain-like"/>
    <property type="match status" value="1"/>
</dbReference>
<dbReference type="Gene3D" id="3.40.50.300">
    <property type="entry name" value="P-loop containing nucleotide triphosphate hydrolases"/>
    <property type="match status" value="1"/>
</dbReference>
<evidence type="ECO:0000259" key="4">
    <source>
        <dbReference type="PROSITE" id="PS00662"/>
    </source>
</evidence>
<dbReference type="PANTHER" id="PTHR30258">
    <property type="entry name" value="TYPE II SECRETION SYSTEM PROTEIN GSPE-RELATED"/>
    <property type="match status" value="1"/>
</dbReference>
<dbReference type="InterPro" id="IPR027417">
    <property type="entry name" value="P-loop_NTPase"/>
</dbReference>
<dbReference type="Pfam" id="PF00437">
    <property type="entry name" value="T2SSE"/>
    <property type="match status" value="1"/>
</dbReference>
<dbReference type="Gene3D" id="3.30.450.90">
    <property type="match status" value="1"/>
</dbReference>
<dbReference type="Gene3D" id="3.30.300.160">
    <property type="entry name" value="Type II secretion system, protein E, N-terminal domain"/>
    <property type="match status" value="1"/>
</dbReference>
<protein>
    <submittedName>
        <fullName evidence="5">GspE/PulE family protein</fullName>
    </submittedName>
</protein>
<dbReference type="PROSITE" id="PS00662">
    <property type="entry name" value="T2SP_E"/>
    <property type="match status" value="1"/>
</dbReference>
<evidence type="ECO:0000313" key="5">
    <source>
        <dbReference type="EMBL" id="MFD2309466.1"/>
    </source>
</evidence>
<dbReference type="InterPro" id="IPR037257">
    <property type="entry name" value="T2SS_E_N_sf"/>
</dbReference>
<dbReference type="Pfam" id="PF05157">
    <property type="entry name" value="MshEN"/>
    <property type="match status" value="1"/>
</dbReference>
<organism evidence="5 6">
    <name type="scientific">Microbulbifer halophilus</name>
    <dbReference type="NCBI Taxonomy" id="453963"/>
    <lineage>
        <taxon>Bacteria</taxon>
        <taxon>Pseudomonadati</taxon>
        <taxon>Pseudomonadota</taxon>
        <taxon>Gammaproteobacteria</taxon>
        <taxon>Cellvibrionales</taxon>
        <taxon>Microbulbiferaceae</taxon>
        <taxon>Microbulbifer</taxon>
    </lineage>
</organism>
<reference evidence="6" key="1">
    <citation type="journal article" date="2019" name="Int. J. Syst. Evol. Microbiol.">
        <title>The Global Catalogue of Microorganisms (GCM) 10K type strain sequencing project: providing services to taxonomists for standard genome sequencing and annotation.</title>
        <authorList>
            <consortium name="The Broad Institute Genomics Platform"/>
            <consortium name="The Broad Institute Genome Sequencing Center for Infectious Disease"/>
            <person name="Wu L."/>
            <person name="Ma J."/>
        </authorList>
    </citation>
    <scope>NUCLEOTIDE SEQUENCE [LARGE SCALE GENOMIC DNA]</scope>
    <source>
        <strain evidence="6">KCTC 12848</strain>
    </source>
</reference>
<dbReference type="InterPro" id="IPR007831">
    <property type="entry name" value="T2SS_GspE_N"/>
</dbReference>
<keyword evidence="6" id="KW-1185">Reference proteome</keyword>
<dbReference type="InterPro" id="IPR001482">
    <property type="entry name" value="T2SS/T4SS_dom"/>
</dbReference>
<evidence type="ECO:0000313" key="6">
    <source>
        <dbReference type="Proteomes" id="UP001597425"/>
    </source>
</evidence>
<keyword evidence="2" id="KW-0547">Nucleotide-binding</keyword>
<keyword evidence="3" id="KW-0067">ATP-binding</keyword>
<dbReference type="PANTHER" id="PTHR30258:SF13">
    <property type="entry name" value="SECRETION PATHWAY ATPASE-RELATED"/>
    <property type="match status" value="1"/>
</dbReference>